<feature type="region of interest" description="Disordered" evidence="1">
    <location>
        <begin position="727"/>
        <end position="763"/>
    </location>
</feature>
<feature type="compositionally biased region" description="Low complexity" evidence="1">
    <location>
        <begin position="397"/>
        <end position="413"/>
    </location>
</feature>
<reference evidence="2" key="1">
    <citation type="journal article" date="2021" name="Proc. Natl. Acad. Sci. U.S.A.">
        <title>Three genomes in the algal genus Volvox reveal the fate of a haploid sex-determining region after a transition to homothallism.</title>
        <authorList>
            <person name="Yamamoto K."/>
            <person name="Hamaji T."/>
            <person name="Kawai-Toyooka H."/>
            <person name="Matsuzaki R."/>
            <person name="Takahashi F."/>
            <person name="Nishimura Y."/>
            <person name="Kawachi M."/>
            <person name="Noguchi H."/>
            <person name="Minakuchi Y."/>
            <person name="Umen J.G."/>
            <person name="Toyoda A."/>
            <person name="Nozaki H."/>
        </authorList>
    </citation>
    <scope>NUCLEOTIDE SEQUENCE</scope>
    <source>
        <strain evidence="2">NIES-3780</strain>
    </source>
</reference>
<organism evidence="2 3">
    <name type="scientific">Volvox africanus</name>
    <dbReference type="NCBI Taxonomy" id="51714"/>
    <lineage>
        <taxon>Eukaryota</taxon>
        <taxon>Viridiplantae</taxon>
        <taxon>Chlorophyta</taxon>
        <taxon>core chlorophytes</taxon>
        <taxon>Chlorophyceae</taxon>
        <taxon>CS clade</taxon>
        <taxon>Chlamydomonadales</taxon>
        <taxon>Volvocaceae</taxon>
        <taxon>Volvox</taxon>
    </lineage>
</organism>
<evidence type="ECO:0008006" key="4">
    <source>
        <dbReference type="Google" id="ProtNLM"/>
    </source>
</evidence>
<comment type="caution">
    <text evidence="2">The sequence shown here is derived from an EMBL/GenBank/DDBJ whole genome shotgun (WGS) entry which is preliminary data.</text>
</comment>
<dbReference type="Proteomes" id="UP000747399">
    <property type="component" value="Unassembled WGS sequence"/>
</dbReference>
<evidence type="ECO:0000313" key="2">
    <source>
        <dbReference type="EMBL" id="GIL54120.1"/>
    </source>
</evidence>
<proteinExistence type="predicted"/>
<feature type="region of interest" description="Disordered" evidence="1">
    <location>
        <begin position="341"/>
        <end position="439"/>
    </location>
</feature>
<feature type="compositionally biased region" description="Acidic residues" evidence="1">
    <location>
        <begin position="341"/>
        <end position="355"/>
    </location>
</feature>
<dbReference type="AlphaFoldDB" id="A0A8J4B974"/>
<name>A0A8J4B974_9CHLO</name>
<feature type="region of interest" description="Disordered" evidence="1">
    <location>
        <begin position="502"/>
        <end position="521"/>
    </location>
</feature>
<feature type="compositionally biased region" description="Pro residues" evidence="1">
    <location>
        <begin position="745"/>
        <end position="759"/>
    </location>
</feature>
<feature type="compositionally biased region" description="Gly residues" evidence="1">
    <location>
        <begin position="364"/>
        <end position="376"/>
    </location>
</feature>
<evidence type="ECO:0000313" key="3">
    <source>
        <dbReference type="Proteomes" id="UP000747399"/>
    </source>
</evidence>
<dbReference type="EMBL" id="BNCO01000016">
    <property type="protein sequence ID" value="GIL54120.1"/>
    <property type="molecule type" value="Genomic_DNA"/>
</dbReference>
<gene>
    <name evidence="2" type="ORF">Vafri_9664</name>
</gene>
<protein>
    <recommendedName>
        <fullName evidence="4">F-box domain-containing protein</fullName>
    </recommendedName>
</protein>
<sequence>MQARETSPGYTGGGGPPRQQLRCDNLQNLPQELLQMVLKDVPRKFLLRSTCKAFSISLANYCDSILLNRAELVSHGPRNAVSSALNAFPNARCVIIDLESRLYDFTRANPVLNVQSNFSSSRVEDPTGSPIPSSHCPIPSSHCPIPSSHCTGSSSSPPFGFLSITSPNSNTSPNKGEEEEVLLQTLSALRGHITSLAIISLSCPPPSPSALNHMRFTLLHLEMSSASYEAALEQGAVNILLRDPQALCVRSDAMIQLAASLPLLRTLSISTAAFSASSVVALTGLSRLELLSLVGCMDCPGGTAQAAETYRRLLLALPALRHLRLPMAVAVTINSASTALLDDEDEDQNEDDSWDSGEGIDAGFDGGGDGGGGDGGLHTHSRVDRGTPGEPVPYVDSGSAGSGSSPHGASVGPKWTTGYESMPGSSSSSNTHARSSHFQSEPALAPVMEMGSQLPVRPLLILSKMKKTLSFPTQTTRDDGGGSGGSRGTALFCTSVMAPAAAAAATPRQRPQRRQRTSQPGFAYSFPAHLRDLTIPLCSLNRPIFEAVCAAYGSDGECDAKGNGAGCSCNGAAAISRSYGPPAASAFDVTRGASNIGSTAMRDTRRGSGGGDSSSNNSLRSLHIATLGGYSQWEGSFLKTTRDFEMLARLRDLTTLHLSIDPGALQVSSPVTQKCFQKLLALRNLTDLRVSEAQPPACFSVRNPLSSRHRPSLYGSFLAAAAAAEDTGAPMSPSPPSLPLLLMPPSSPSPPPPPPPPFLPRLTKATASPRVSELPSAALQLLQRQWPHLTTLQFFSETTVRGRDGQLLVSQGISDVSLLPQPCACCTAPCLMAAKKPLAGRLGRVE</sequence>
<feature type="region of interest" description="Disordered" evidence="1">
    <location>
        <begin position="597"/>
        <end position="617"/>
    </location>
</feature>
<evidence type="ECO:0000256" key="1">
    <source>
        <dbReference type="SAM" id="MobiDB-lite"/>
    </source>
</evidence>
<accession>A0A8J4B974</accession>
<keyword evidence="3" id="KW-1185">Reference proteome</keyword>